<dbReference type="PROSITE" id="PS51740">
    <property type="entry name" value="SPOVT_ABRB"/>
    <property type="match status" value="1"/>
</dbReference>
<protein>
    <submittedName>
        <fullName evidence="3">Regulator PrlF</fullName>
    </submittedName>
</protein>
<accession>A0A9D2WSU9</accession>
<dbReference type="RefSeq" id="WP_243152854.1">
    <property type="nucleotide sequence ID" value="NZ_LSRS01000001.1"/>
</dbReference>
<evidence type="ECO:0000313" key="4">
    <source>
        <dbReference type="Proteomes" id="UP000798488"/>
    </source>
</evidence>
<evidence type="ECO:0000313" key="3">
    <source>
        <dbReference type="EMBL" id="KAF1086311.1"/>
    </source>
</evidence>
<sequence>MEKNLEIRPTIISPINRKMAKITSKGQVTIPKLVRDALKIREGDEIVFEVQGDRVNIRRMTAIDSLAATIGPKLRKEFPTPEDFEQYLRNNRQELFERIYGSDKSSD</sequence>
<dbReference type="PANTHER" id="PTHR34860:SF6">
    <property type="entry name" value="REPRESSOR-LIKE PROTEIN SSO7C3"/>
    <property type="match status" value="1"/>
</dbReference>
<dbReference type="SUPFAM" id="SSF89447">
    <property type="entry name" value="AbrB/MazE/MraZ-like"/>
    <property type="match status" value="1"/>
</dbReference>
<proteinExistence type="predicted"/>
<dbReference type="NCBIfam" id="TIGR01439">
    <property type="entry name" value="lp_hng_hel_AbrB"/>
    <property type="match status" value="1"/>
</dbReference>
<comment type="caution">
    <text evidence="3">The sequence shown here is derived from an EMBL/GenBank/DDBJ whole genome shotgun (WGS) entry which is preliminary data.</text>
</comment>
<dbReference type="SMART" id="SM00966">
    <property type="entry name" value="SpoVT_AbrB"/>
    <property type="match status" value="1"/>
</dbReference>
<organism evidence="3 4">
    <name type="scientific">Sporotomaculum syntrophicum</name>
    <dbReference type="NCBI Taxonomy" id="182264"/>
    <lineage>
        <taxon>Bacteria</taxon>
        <taxon>Bacillati</taxon>
        <taxon>Bacillota</taxon>
        <taxon>Clostridia</taxon>
        <taxon>Eubacteriales</taxon>
        <taxon>Desulfallaceae</taxon>
        <taxon>Sporotomaculum</taxon>
    </lineage>
</organism>
<dbReference type="Proteomes" id="UP000798488">
    <property type="component" value="Unassembled WGS sequence"/>
</dbReference>
<keyword evidence="4" id="KW-1185">Reference proteome</keyword>
<dbReference type="InterPro" id="IPR037914">
    <property type="entry name" value="SpoVT-AbrB_sf"/>
</dbReference>
<feature type="domain" description="SpoVT-AbrB" evidence="2">
    <location>
        <begin position="17"/>
        <end position="62"/>
    </location>
</feature>
<name>A0A9D2WSU9_9FIRM</name>
<dbReference type="GO" id="GO:0003677">
    <property type="term" value="F:DNA binding"/>
    <property type="evidence" value="ECO:0007669"/>
    <property type="project" value="UniProtKB-UniRule"/>
</dbReference>
<gene>
    <name evidence="3" type="ORF">SPSYN_00028</name>
</gene>
<dbReference type="Pfam" id="PF04014">
    <property type="entry name" value="MazE_antitoxin"/>
    <property type="match status" value="1"/>
</dbReference>
<dbReference type="EMBL" id="LSRS01000001">
    <property type="protein sequence ID" value="KAF1086311.1"/>
    <property type="molecule type" value="Genomic_DNA"/>
</dbReference>
<dbReference type="InterPro" id="IPR052975">
    <property type="entry name" value="Repressor-like_regulatory"/>
</dbReference>
<dbReference type="Gene3D" id="2.10.260.10">
    <property type="match status" value="1"/>
</dbReference>
<reference evidence="3" key="1">
    <citation type="submission" date="2016-02" db="EMBL/GenBank/DDBJ databases">
        <title>Draft Genome Sequence of Sporotomaculum syntrophicum Strain FB, a Syntrophic Benzoate Degrader.</title>
        <authorList>
            <person name="Nobu M.K."/>
            <person name="Narihiro T."/>
            <person name="Qiu Y.-L."/>
            <person name="Ohashi A."/>
            <person name="Liu W.-T."/>
            <person name="Yuji S."/>
        </authorList>
    </citation>
    <scope>NUCLEOTIDE SEQUENCE</scope>
    <source>
        <strain evidence="3">FB</strain>
    </source>
</reference>
<dbReference type="PANTHER" id="PTHR34860">
    <property type="entry name" value="REPRESSOR-LIKE PROTEIN SSO7C3"/>
    <property type="match status" value="1"/>
</dbReference>
<evidence type="ECO:0000256" key="1">
    <source>
        <dbReference type="PROSITE-ProRule" id="PRU01076"/>
    </source>
</evidence>
<keyword evidence="1" id="KW-0238">DNA-binding</keyword>
<evidence type="ECO:0000259" key="2">
    <source>
        <dbReference type="PROSITE" id="PS51740"/>
    </source>
</evidence>
<dbReference type="InterPro" id="IPR007159">
    <property type="entry name" value="SpoVT-AbrB_dom"/>
</dbReference>
<dbReference type="AlphaFoldDB" id="A0A9D2WSU9"/>